<feature type="transmembrane region" description="Helical" evidence="1">
    <location>
        <begin position="42"/>
        <end position="60"/>
    </location>
</feature>
<organism evidence="2 3">
    <name type="scientific">Halosimplex pelagicum</name>
    <dbReference type="NCBI Taxonomy" id="869886"/>
    <lineage>
        <taxon>Archaea</taxon>
        <taxon>Methanobacteriati</taxon>
        <taxon>Methanobacteriota</taxon>
        <taxon>Stenosarchaea group</taxon>
        <taxon>Halobacteria</taxon>
        <taxon>Halobacteriales</taxon>
        <taxon>Haloarculaceae</taxon>
        <taxon>Halosimplex</taxon>
    </lineage>
</organism>
<dbReference type="GeneID" id="56083210"/>
<dbReference type="OrthoDB" id="383086at2157"/>
<protein>
    <submittedName>
        <fullName evidence="2">Uncharacterized protein</fullName>
    </submittedName>
</protein>
<dbReference type="AlphaFoldDB" id="A0A7D5PEK7"/>
<evidence type="ECO:0000256" key="1">
    <source>
        <dbReference type="SAM" id="Phobius"/>
    </source>
</evidence>
<dbReference type="RefSeq" id="WP_179922648.1">
    <property type="nucleotide sequence ID" value="NZ_CP058909.1"/>
</dbReference>
<accession>A0A7D5PEK7</accession>
<dbReference type="KEGG" id="hpel:HZS54_11435"/>
<proteinExistence type="predicted"/>
<keyword evidence="1" id="KW-1133">Transmembrane helix</keyword>
<gene>
    <name evidence="2" type="ORF">HZS54_11435</name>
</gene>
<feature type="transmembrane region" description="Helical" evidence="1">
    <location>
        <begin position="72"/>
        <end position="98"/>
    </location>
</feature>
<evidence type="ECO:0000313" key="3">
    <source>
        <dbReference type="Proteomes" id="UP000509346"/>
    </source>
</evidence>
<keyword evidence="3" id="KW-1185">Reference proteome</keyword>
<keyword evidence="1" id="KW-0812">Transmembrane</keyword>
<evidence type="ECO:0000313" key="2">
    <source>
        <dbReference type="EMBL" id="QLH82180.1"/>
    </source>
</evidence>
<name>A0A7D5PEK7_9EURY</name>
<dbReference type="Proteomes" id="UP000509346">
    <property type="component" value="Chromosome"/>
</dbReference>
<keyword evidence="1" id="KW-0472">Membrane</keyword>
<reference evidence="2 3" key="1">
    <citation type="submission" date="2020-07" db="EMBL/GenBank/DDBJ databases">
        <title>Halosimplex litoreum sp. nov. and Halosimplex rubrum sp. nov., isolated from different salt environments.</title>
        <authorList>
            <person name="Cui H."/>
        </authorList>
    </citation>
    <scope>NUCLEOTIDE SEQUENCE [LARGE SCALE GENOMIC DNA]</scope>
    <source>
        <strain evidence="2 3">R2</strain>
    </source>
</reference>
<dbReference type="EMBL" id="CP058909">
    <property type="protein sequence ID" value="QLH82180.1"/>
    <property type="molecule type" value="Genomic_DNA"/>
</dbReference>
<sequence length="100" mass="11044">MGLLGHTVERNLSSTVLLSILLNVQSDIADSLVYFHSLGEIFLLSGMALTGFGFLAWATNKKTSHRHQWGKRLAGIGIMFTVIGFNFGAFLSLIYYMMGQ</sequence>